<dbReference type="PROSITE" id="PS00108">
    <property type="entry name" value="PROTEIN_KINASE_ST"/>
    <property type="match status" value="1"/>
</dbReference>
<keyword evidence="7" id="KW-1185">Reference proteome</keyword>
<proteinExistence type="inferred from homology"/>
<evidence type="ECO:0000259" key="5">
    <source>
        <dbReference type="PROSITE" id="PS50011"/>
    </source>
</evidence>
<dbReference type="Gene3D" id="1.10.510.10">
    <property type="entry name" value="Transferase(Phosphotransferase) domain 1"/>
    <property type="match status" value="1"/>
</dbReference>
<dbReference type="RefSeq" id="WP_344449648.1">
    <property type="nucleotide sequence ID" value="NZ_BAAATZ010000006.1"/>
</dbReference>
<evidence type="ECO:0000256" key="2">
    <source>
        <dbReference type="ARBA" id="ARBA00022741"/>
    </source>
</evidence>
<dbReference type="InterPro" id="IPR011009">
    <property type="entry name" value="Kinase-like_dom_sf"/>
</dbReference>
<dbReference type="PANTHER" id="PTHR45832">
    <property type="entry name" value="SERINE/THREONINE-PROTEIN KINASE SAMKA-RELATED-RELATED"/>
    <property type="match status" value="1"/>
</dbReference>
<evidence type="ECO:0000313" key="7">
    <source>
        <dbReference type="Proteomes" id="UP001501842"/>
    </source>
</evidence>
<dbReference type="PROSITE" id="PS50011">
    <property type="entry name" value="PROTEIN_KINASE_DOM"/>
    <property type="match status" value="1"/>
</dbReference>
<gene>
    <name evidence="6" type="ORF">GCM10010439_16690</name>
</gene>
<dbReference type="InterPro" id="IPR008271">
    <property type="entry name" value="Ser/Thr_kinase_AS"/>
</dbReference>
<dbReference type="PANTHER" id="PTHR45832:SF22">
    <property type="entry name" value="SERINE_THREONINE-PROTEIN KINASE SAMKA-RELATED"/>
    <property type="match status" value="1"/>
</dbReference>
<name>A0ABN3U1G7_9ACTN</name>
<sequence>MDPLQPGDPRQVGEYRLVGRLGEGGQAVVYLGETTSEEHVAVKLRDRVEGGSERRFNNEVEALKTVPKRYTTELLDYGRTRKYLYIVTEYVEGESLRQMLDRRGRVDAALLKELALGTIAALAEFHEKEVVHRDFKPENVLCGSQGPPRVIDFGIARAPDFTVTEDTWPVGTIVYMSPEQLSGGEIGPASDVFSWAVTMAYAATGKHPYRTEGGDPVARRIRHELPDLGSFREEWRLLLARCLDRDPSERPTAAEVLNSLGAMREPGAAVRDVTLKEPEPASGPGSRGGSGVVPPRRPDLSSDPPGPSGRELRLLPVLAVLVAGALVAGLGWWGAVKAFGDCPQPAELRVMVPPEDQARFQHEYAPAFEAEKSGGGCRRVHLTVFAQPSLEALRAAFEGGWSGRLPIDPQPDVWLPSSSAEKDYVDPAHQKTGPPSGFHRPALSVLGRTEGSLMVAAATPLAKERLKGWESGPRRGWPELLNQAEAEGVEVVRPNPDASATGTLGSTGLYTDPEVLDSEDGGKPKVDLQPFERHMTKTSPQDAHDALCTANLKGRAAVAIVSEHTMNEYNDAPDKGCGEGRDQGFDKLSALYPETTYRLDHPFVRISWPEDREEERDSYARDLYGWMAERLPATERWREGSRPLGKAQLEATQRLLKEAGGGRTVEFLFDLTSSMEWTTKGTPRLRIAQDLVHSVLPELWGKDRMGLWAFPGARGSGPELRTPRLPGAKDRVEHLGTDQGSKKALGDGVDGLRADRDLAPLYEAIAVRAESLDSADPPGVLVVFTDEAGVDSTFSSADLRSKLVSLKDVRVVVVVLSGEECKGELTLLAAPETNLKCLAFGDEVRSEVLTEIRRISDE</sequence>
<reference evidence="6 7" key="1">
    <citation type="journal article" date="2019" name="Int. J. Syst. Evol. Microbiol.">
        <title>The Global Catalogue of Microorganisms (GCM) 10K type strain sequencing project: providing services to taxonomists for standard genome sequencing and annotation.</title>
        <authorList>
            <consortium name="The Broad Institute Genomics Platform"/>
            <consortium name="The Broad Institute Genome Sequencing Center for Infectious Disease"/>
            <person name="Wu L."/>
            <person name="Ma J."/>
        </authorList>
    </citation>
    <scope>NUCLEOTIDE SEQUENCE [LARGE SCALE GENOMIC DNA]</scope>
    <source>
        <strain evidence="6 7">JCM 8201</strain>
    </source>
</reference>
<feature type="compositionally biased region" description="Polar residues" evidence="4">
    <location>
        <begin position="498"/>
        <end position="509"/>
    </location>
</feature>
<dbReference type="Gene3D" id="3.40.50.410">
    <property type="entry name" value="von Willebrand factor, type A domain"/>
    <property type="match status" value="1"/>
</dbReference>
<feature type="region of interest" description="Disordered" evidence="4">
    <location>
        <begin position="276"/>
        <end position="308"/>
    </location>
</feature>
<dbReference type="Proteomes" id="UP001501842">
    <property type="component" value="Unassembled WGS sequence"/>
</dbReference>
<evidence type="ECO:0000256" key="3">
    <source>
        <dbReference type="ARBA" id="ARBA00022840"/>
    </source>
</evidence>
<protein>
    <recommendedName>
        <fullName evidence="5">Protein kinase domain-containing protein</fullName>
    </recommendedName>
</protein>
<accession>A0ABN3U1G7</accession>
<feature type="domain" description="Protein kinase" evidence="5">
    <location>
        <begin position="15"/>
        <end position="268"/>
    </location>
</feature>
<keyword evidence="3" id="KW-0067">ATP-binding</keyword>
<feature type="region of interest" description="Disordered" evidence="4">
    <location>
        <begin position="494"/>
        <end position="522"/>
    </location>
</feature>
<dbReference type="InterPro" id="IPR000719">
    <property type="entry name" value="Prot_kinase_dom"/>
</dbReference>
<dbReference type="CDD" id="cd14014">
    <property type="entry name" value="STKc_PknB_like"/>
    <property type="match status" value="1"/>
</dbReference>
<comment type="similarity">
    <text evidence="1">Belongs to the protein kinase superfamily. STE Ser/Thr protein kinase family. STE20 subfamily.</text>
</comment>
<dbReference type="InterPro" id="IPR036465">
    <property type="entry name" value="vWFA_dom_sf"/>
</dbReference>
<evidence type="ECO:0000256" key="1">
    <source>
        <dbReference type="ARBA" id="ARBA00008874"/>
    </source>
</evidence>
<dbReference type="SUPFAM" id="SSF56112">
    <property type="entry name" value="Protein kinase-like (PK-like)"/>
    <property type="match status" value="1"/>
</dbReference>
<evidence type="ECO:0000313" key="6">
    <source>
        <dbReference type="EMBL" id="GAA2722884.1"/>
    </source>
</evidence>
<organism evidence="6 7">
    <name type="scientific">Actinocorallia aurantiaca</name>
    <dbReference type="NCBI Taxonomy" id="46204"/>
    <lineage>
        <taxon>Bacteria</taxon>
        <taxon>Bacillati</taxon>
        <taxon>Actinomycetota</taxon>
        <taxon>Actinomycetes</taxon>
        <taxon>Streptosporangiales</taxon>
        <taxon>Thermomonosporaceae</taxon>
        <taxon>Actinocorallia</taxon>
    </lineage>
</organism>
<dbReference type="EMBL" id="BAAATZ010000006">
    <property type="protein sequence ID" value="GAA2722884.1"/>
    <property type="molecule type" value="Genomic_DNA"/>
</dbReference>
<evidence type="ECO:0000256" key="4">
    <source>
        <dbReference type="SAM" id="MobiDB-lite"/>
    </source>
</evidence>
<comment type="caution">
    <text evidence="6">The sequence shown here is derived from an EMBL/GenBank/DDBJ whole genome shotgun (WGS) entry which is preliminary data.</text>
</comment>
<dbReference type="InterPro" id="IPR051931">
    <property type="entry name" value="PAK3-like"/>
</dbReference>
<keyword evidence="2" id="KW-0547">Nucleotide-binding</keyword>
<dbReference type="Pfam" id="PF00069">
    <property type="entry name" value="Pkinase"/>
    <property type="match status" value="1"/>
</dbReference>